<reference evidence="10" key="1">
    <citation type="journal article" date="2017" name="Genome Biol.">
        <title>Comparative genomics reveals high biological diversity and specific adaptations in the industrially and medically important fungal genus Aspergillus.</title>
        <authorList>
            <person name="de Vries R.P."/>
            <person name="Riley R."/>
            <person name="Wiebenga A."/>
            <person name="Aguilar-Osorio G."/>
            <person name="Amillis S."/>
            <person name="Uchima C.A."/>
            <person name="Anderluh G."/>
            <person name="Asadollahi M."/>
            <person name="Askin M."/>
            <person name="Barry K."/>
            <person name="Battaglia E."/>
            <person name="Bayram O."/>
            <person name="Benocci T."/>
            <person name="Braus-Stromeyer S.A."/>
            <person name="Caldana C."/>
            <person name="Canovas D."/>
            <person name="Cerqueira G.C."/>
            <person name="Chen F."/>
            <person name="Chen W."/>
            <person name="Choi C."/>
            <person name="Clum A."/>
            <person name="Dos Santos R.A."/>
            <person name="Damasio A.R."/>
            <person name="Diallinas G."/>
            <person name="Emri T."/>
            <person name="Fekete E."/>
            <person name="Flipphi M."/>
            <person name="Freyberg S."/>
            <person name="Gallo A."/>
            <person name="Gournas C."/>
            <person name="Habgood R."/>
            <person name="Hainaut M."/>
            <person name="Harispe M.L."/>
            <person name="Henrissat B."/>
            <person name="Hilden K.S."/>
            <person name="Hope R."/>
            <person name="Hossain A."/>
            <person name="Karabika E."/>
            <person name="Karaffa L."/>
            <person name="Karanyi Z."/>
            <person name="Krasevec N."/>
            <person name="Kuo A."/>
            <person name="Kusch H."/>
            <person name="LaButti K."/>
            <person name="Lagendijk E.L."/>
            <person name="Lapidus A."/>
            <person name="Levasseur A."/>
            <person name="Lindquist E."/>
            <person name="Lipzen A."/>
            <person name="Logrieco A.F."/>
            <person name="MacCabe A."/>
            <person name="Maekelae M.R."/>
            <person name="Malavazi I."/>
            <person name="Melin P."/>
            <person name="Meyer V."/>
            <person name="Mielnichuk N."/>
            <person name="Miskei M."/>
            <person name="Molnar A.P."/>
            <person name="Mule G."/>
            <person name="Ngan C.Y."/>
            <person name="Orejas M."/>
            <person name="Orosz E."/>
            <person name="Ouedraogo J.P."/>
            <person name="Overkamp K.M."/>
            <person name="Park H.-S."/>
            <person name="Perrone G."/>
            <person name="Piumi F."/>
            <person name="Punt P.J."/>
            <person name="Ram A.F."/>
            <person name="Ramon A."/>
            <person name="Rauscher S."/>
            <person name="Record E."/>
            <person name="Riano-Pachon D.M."/>
            <person name="Robert V."/>
            <person name="Roehrig J."/>
            <person name="Ruller R."/>
            <person name="Salamov A."/>
            <person name="Salih N.S."/>
            <person name="Samson R.A."/>
            <person name="Sandor E."/>
            <person name="Sanguinetti M."/>
            <person name="Schuetze T."/>
            <person name="Sepcic K."/>
            <person name="Shelest E."/>
            <person name="Sherlock G."/>
            <person name="Sophianopoulou V."/>
            <person name="Squina F.M."/>
            <person name="Sun H."/>
            <person name="Susca A."/>
            <person name="Todd R.B."/>
            <person name="Tsang A."/>
            <person name="Unkles S.E."/>
            <person name="van de Wiele N."/>
            <person name="van Rossen-Uffink D."/>
            <person name="Oliveira J.V."/>
            <person name="Vesth T.C."/>
            <person name="Visser J."/>
            <person name="Yu J.-H."/>
            <person name="Zhou M."/>
            <person name="Andersen M.R."/>
            <person name="Archer D.B."/>
            <person name="Baker S.E."/>
            <person name="Benoit I."/>
            <person name="Brakhage A.A."/>
            <person name="Braus G.H."/>
            <person name="Fischer R."/>
            <person name="Frisvad J.C."/>
            <person name="Goldman G.H."/>
            <person name="Houbraken J."/>
            <person name="Oakley B."/>
            <person name="Pocsi I."/>
            <person name="Scazzocchio C."/>
            <person name="Seiboth B."/>
            <person name="vanKuyk P.A."/>
            <person name="Wortman J."/>
            <person name="Dyer P.S."/>
            <person name="Grigoriev I.V."/>
        </authorList>
    </citation>
    <scope>NUCLEOTIDE SEQUENCE [LARGE SCALE GENOMIC DNA]</scope>
    <source>
        <strain evidence="10">ATCC 16872 / CBS 172.66 / WB 5094</strain>
    </source>
</reference>
<organism evidence="9 10">
    <name type="scientific">Aspergillus aculeatus (strain ATCC 16872 / CBS 172.66 / WB 5094)</name>
    <dbReference type="NCBI Taxonomy" id="690307"/>
    <lineage>
        <taxon>Eukaryota</taxon>
        <taxon>Fungi</taxon>
        <taxon>Dikarya</taxon>
        <taxon>Ascomycota</taxon>
        <taxon>Pezizomycotina</taxon>
        <taxon>Eurotiomycetes</taxon>
        <taxon>Eurotiomycetidae</taxon>
        <taxon>Eurotiales</taxon>
        <taxon>Aspergillaceae</taxon>
        <taxon>Aspergillus</taxon>
        <taxon>Aspergillus subgen. Circumdati</taxon>
    </lineage>
</organism>
<dbReference type="PROSITE" id="PS50048">
    <property type="entry name" value="ZN2_CY6_FUNGAL_2"/>
    <property type="match status" value="1"/>
</dbReference>
<evidence type="ECO:0000256" key="1">
    <source>
        <dbReference type="ARBA" id="ARBA00004123"/>
    </source>
</evidence>
<feature type="region of interest" description="Disordered" evidence="7">
    <location>
        <begin position="145"/>
        <end position="196"/>
    </location>
</feature>
<evidence type="ECO:0000313" key="10">
    <source>
        <dbReference type="Proteomes" id="UP000184546"/>
    </source>
</evidence>
<evidence type="ECO:0000259" key="8">
    <source>
        <dbReference type="PROSITE" id="PS50048"/>
    </source>
</evidence>
<dbReference type="InterPro" id="IPR050987">
    <property type="entry name" value="AtrR-like"/>
</dbReference>
<comment type="subcellular location">
    <subcellularLocation>
        <location evidence="1">Nucleus</location>
    </subcellularLocation>
</comment>
<evidence type="ECO:0000256" key="6">
    <source>
        <dbReference type="ARBA" id="ARBA00023242"/>
    </source>
</evidence>
<dbReference type="Gene3D" id="4.10.240.10">
    <property type="entry name" value="Zn(2)-C6 fungal-type DNA-binding domain"/>
    <property type="match status" value="1"/>
</dbReference>
<proteinExistence type="predicted"/>
<evidence type="ECO:0000256" key="3">
    <source>
        <dbReference type="ARBA" id="ARBA00023015"/>
    </source>
</evidence>
<dbReference type="EMBL" id="KV878972">
    <property type="protein sequence ID" value="OJK02743.1"/>
    <property type="molecule type" value="Genomic_DNA"/>
</dbReference>
<keyword evidence="10" id="KW-1185">Reference proteome</keyword>
<accession>A0A1L9X2Q2</accession>
<keyword evidence="2" id="KW-0479">Metal-binding</keyword>
<protein>
    <recommendedName>
        <fullName evidence="8">Zn(2)-C6 fungal-type domain-containing protein</fullName>
    </recommendedName>
</protein>
<name>A0A1L9X2Q2_ASPA1</name>
<dbReference type="GO" id="GO:0003677">
    <property type="term" value="F:DNA binding"/>
    <property type="evidence" value="ECO:0007669"/>
    <property type="project" value="UniProtKB-KW"/>
</dbReference>
<dbReference type="VEuPathDB" id="FungiDB:ASPACDRAFT_112997"/>
<dbReference type="GO" id="GO:0005634">
    <property type="term" value="C:nucleus"/>
    <property type="evidence" value="ECO:0007669"/>
    <property type="project" value="UniProtKB-SubCell"/>
</dbReference>
<evidence type="ECO:0000313" key="9">
    <source>
        <dbReference type="EMBL" id="OJK02743.1"/>
    </source>
</evidence>
<keyword evidence="3" id="KW-0805">Transcription regulation</keyword>
<dbReference type="PANTHER" id="PTHR46910:SF3">
    <property type="entry name" value="HALOTOLERANCE PROTEIN 9-RELATED"/>
    <property type="match status" value="1"/>
</dbReference>
<dbReference type="Proteomes" id="UP000184546">
    <property type="component" value="Unassembled WGS sequence"/>
</dbReference>
<gene>
    <name evidence="9" type="ORF">ASPACDRAFT_112997</name>
</gene>
<evidence type="ECO:0000256" key="5">
    <source>
        <dbReference type="ARBA" id="ARBA00023163"/>
    </source>
</evidence>
<feature type="domain" description="Zn(2)-C6 fungal-type" evidence="8">
    <location>
        <begin position="15"/>
        <end position="45"/>
    </location>
</feature>
<dbReference type="Pfam" id="PF00172">
    <property type="entry name" value="Zn_clus"/>
    <property type="match status" value="1"/>
</dbReference>
<dbReference type="SUPFAM" id="SSF57701">
    <property type="entry name" value="Zn2/Cys6 DNA-binding domain"/>
    <property type="match status" value="1"/>
</dbReference>
<keyword evidence="6" id="KW-0539">Nucleus</keyword>
<evidence type="ECO:0000256" key="2">
    <source>
        <dbReference type="ARBA" id="ARBA00022723"/>
    </source>
</evidence>
<dbReference type="GO" id="GO:0000981">
    <property type="term" value="F:DNA-binding transcription factor activity, RNA polymerase II-specific"/>
    <property type="evidence" value="ECO:0007669"/>
    <property type="project" value="InterPro"/>
</dbReference>
<dbReference type="GO" id="GO:0009893">
    <property type="term" value="P:positive regulation of metabolic process"/>
    <property type="evidence" value="ECO:0007669"/>
    <property type="project" value="UniProtKB-ARBA"/>
</dbReference>
<dbReference type="GeneID" id="30969501"/>
<keyword evidence="4" id="KW-0238">DNA-binding</keyword>
<feature type="region of interest" description="Disordered" evidence="7">
    <location>
        <begin position="97"/>
        <end position="117"/>
    </location>
</feature>
<dbReference type="InterPro" id="IPR036864">
    <property type="entry name" value="Zn2-C6_fun-type_DNA-bd_sf"/>
</dbReference>
<dbReference type="CDD" id="cd00067">
    <property type="entry name" value="GAL4"/>
    <property type="match status" value="1"/>
</dbReference>
<dbReference type="InterPro" id="IPR001138">
    <property type="entry name" value="Zn2Cys6_DnaBD"/>
</dbReference>
<feature type="compositionally biased region" description="Polar residues" evidence="7">
    <location>
        <begin position="145"/>
        <end position="154"/>
    </location>
</feature>
<dbReference type="AlphaFoldDB" id="A0A1L9X2Q2"/>
<dbReference type="SMART" id="SM00066">
    <property type="entry name" value="GAL4"/>
    <property type="match status" value="1"/>
</dbReference>
<feature type="compositionally biased region" description="Basic and acidic residues" evidence="7">
    <location>
        <begin position="168"/>
        <end position="184"/>
    </location>
</feature>
<dbReference type="PROSITE" id="PS00463">
    <property type="entry name" value="ZN2_CY6_FUNGAL_1"/>
    <property type="match status" value="1"/>
</dbReference>
<dbReference type="RefSeq" id="XP_020059082.1">
    <property type="nucleotide sequence ID" value="XM_020195687.1"/>
</dbReference>
<keyword evidence="5" id="KW-0804">Transcription</keyword>
<evidence type="ECO:0000256" key="4">
    <source>
        <dbReference type="ARBA" id="ARBA00023125"/>
    </source>
</evidence>
<evidence type="ECO:0000256" key="7">
    <source>
        <dbReference type="SAM" id="MobiDB-lite"/>
    </source>
</evidence>
<dbReference type="PANTHER" id="PTHR46910">
    <property type="entry name" value="TRANSCRIPTION FACTOR PDR1"/>
    <property type="match status" value="1"/>
</dbReference>
<dbReference type="GO" id="GO:0008270">
    <property type="term" value="F:zinc ion binding"/>
    <property type="evidence" value="ECO:0007669"/>
    <property type="project" value="InterPro"/>
</dbReference>
<dbReference type="OrthoDB" id="10261408at2759"/>
<sequence>MAPSKVTKVSRITVACNSCRFRKQKCNGNKPICTQCHQHNRRCDWPEQLKRGPAKGYIEALEHRLQETESLLLKFLAHMSDAQISSSIHNAQSDIHPGMAAARSPPPPSYIPSSRSGKRGTEYWKQFPLNSVQDVRAWQQDCLNQEQRPGSGRNSADRAVTSVSDILNSRDSEPLRENSHEPSDYRPAAASKSELPPLTPYRANVYARLDEGSEPAKELISSLENHPEVYREREAEPHPGPMFPAIQLPRISCSQSDHLRGHGLSTPQAPSLWRGAPSVSFQQQYLW</sequence>
<dbReference type="OMA" id="KNDAQYW"/>